<dbReference type="OrthoDB" id="5397846at2759"/>
<reference evidence="1 2" key="1">
    <citation type="journal article" date="2019" name="Sci. Rep.">
        <title>A multi-omics analysis of the grapevine pathogen Lasiodiplodia theobromae reveals that temperature affects the expression of virulence- and pathogenicity-related genes.</title>
        <authorList>
            <person name="Felix C."/>
            <person name="Meneses R."/>
            <person name="Goncalves M.F.M."/>
            <person name="Tilleman L."/>
            <person name="Duarte A.S."/>
            <person name="Jorrin-Novo J.V."/>
            <person name="Van de Peer Y."/>
            <person name="Deforce D."/>
            <person name="Van Nieuwerburgh F."/>
            <person name="Esteves A.C."/>
            <person name="Alves A."/>
        </authorList>
    </citation>
    <scope>NUCLEOTIDE SEQUENCE [LARGE SCALE GENOMIC DNA]</scope>
    <source>
        <strain evidence="1 2">LA-SOL3</strain>
    </source>
</reference>
<accession>A0A5N5DCF7</accession>
<organism evidence="1 2">
    <name type="scientific">Lasiodiplodia theobromae</name>
    <dbReference type="NCBI Taxonomy" id="45133"/>
    <lineage>
        <taxon>Eukaryota</taxon>
        <taxon>Fungi</taxon>
        <taxon>Dikarya</taxon>
        <taxon>Ascomycota</taxon>
        <taxon>Pezizomycotina</taxon>
        <taxon>Dothideomycetes</taxon>
        <taxon>Dothideomycetes incertae sedis</taxon>
        <taxon>Botryosphaeriales</taxon>
        <taxon>Botryosphaeriaceae</taxon>
        <taxon>Lasiodiplodia</taxon>
    </lineage>
</organism>
<evidence type="ECO:0000313" key="2">
    <source>
        <dbReference type="Proteomes" id="UP000325902"/>
    </source>
</evidence>
<dbReference type="InterPro" id="IPR038883">
    <property type="entry name" value="AN11006-like"/>
</dbReference>
<proteinExistence type="predicted"/>
<comment type="caution">
    <text evidence="1">The sequence shown here is derived from an EMBL/GenBank/DDBJ whole genome shotgun (WGS) entry which is preliminary data.</text>
</comment>
<dbReference type="AlphaFoldDB" id="A0A5N5DCF7"/>
<dbReference type="PANTHER" id="PTHR42085">
    <property type="entry name" value="F-BOX DOMAIN-CONTAINING PROTEIN"/>
    <property type="match status" value="1"/>
</dbReference>
<dbReference type="PANTHER" id="PTHR42085:SF8">
    <property type="entry name" value="F-BOX DOMAIN-CONTAINING PROTEIN"/>
    <property type="match status" value="1"/>
</dbReference>
<evidence type="ECO:0000313" key="1">
    <source>
        <dbReference type="EMBL" id="KAB2575523.1"/>
    </source>
</evidence>
<sequence>MTDRPTKRYNLRPRVSTEVGIARDGPRGLQPFRFADLPAEIRNEIYKLTLTTNEQVHLTIRQRKRKLVVVLDEDYPLGLNPKFLLVNKAIYVEGRPILYANRFYLTDPDTLFTFLSSLSAKSKSWIRDITFDFENPPFWNARKDGEFEYLHYLRPAFTALIGTTNLKHLHLHFDAKSYEPYTGEEAGSCTEEEADSDIEYKEDFPSKFYEDAYLWLEELVRQKGSKEEAVKMIDISLRLKDGHITGIDSRSTSILHERLMQYLS</sequence>
<dbReference type="Proteomes" id="UP000325902">
    <property type="component" value="Unassembled WGS sequence"/>
</dbReference>
<name>A0A5N5DCF7_9PEZI</name>
<gene>
    <name evidence="1" type="ORF">DBV05_g5873</name>
</gene>
<dbReference type="EMBL" id="VCHE01000032">
    <property type="protein sequence ID" value="KAB2575523.1"/>
    <property type="molecule type" value="Genomic_DNA"/>
</dbReference>
<keyword evidence="2" id="KW-1185">Reference proteome</keyword>
<protein>
    <submittedName>
        <fullName evidence="1">Uncharacterized protein</fullName>
    </submittedName>
</protein>